<dbReference type="EMBL" id="HBUE01136423">
    <property type="protein sequence ID" value="CAG6498750.1"/>
    <property type="molecule type" value="Transcribed_RNA"/>
</dbReference>
<proteinExistence type="predicted"/>
<evidence type="ECO:0000313" key="2">
    <source>
        <dbReference type="EMBL" id="CAG6498750.1"/>
    </source>
</evidence>
<organism evidence="2">
    <name type="scientific">Culex pipiens</name>
    <name type="common">House mosquito</name>
    <dbReference type="NCBI Taxonomy" id="7175"/>
    <lineage>
        <taxon>Eukaryota</taxon>
        <taxon>Metazoa</taxon>
        <taxon>Ecdysozoa</taxon>
        <taxon>Arthropoda</taxon>
        <taxon>Hexapoda</taxon>
        <taxon>Insecta</taxon>
        <taxon>Pterygota</taxon>
        <taxon>Neoptera</taxon>
        <taxon>Endopterygota</taxon>
        <taxon>Diptera</taxon>
        <taxon>Nematocera</taxon>
        <taxon>Culicoidea</taxon>
        <taxon>Culicidae</taxon>
        <taxon>Culicinae</taxon>
        <taxon>Culicini</taxon>
        <taxon>Culex</taxon>
        <taxon>Culex</taxon>
    </lineage>
</organism>
<protein>
    <submittedName>
        <fullName evidence="2">(northern house mosquito) hypothetical protein</fullName>
    </submittedName>
</protein>
<accession>A0A8D8G8U8</accession>
<feature type="compositionally biased region" description="Basic and acidic residues" evidence="1">
    <location>
        <begin position="90"/>
        <end position="99"/>
    </location>
</feature>
<reference evidence="2" key="1">
    <citation type="submission" date="2021-05" db="EMBL/GenBank/DDBJ databases">
        <authorList>
            <person name="Alioto T."/>
            <person name="Alioto T."/>
            <person name="Gomez Garrido J."/>
        </authorList>
    </citation>
    <scope>NUCLEOTIDE SEQUENCE</scope>
</reference>
<evidence type="ECO:0000256" key="1">
    <source>
        <dbReference type="SAM" id="MobiDB-lite"/>
    </source>
</evidence>
<dbReference type="AlphaFoldDB" id="A0A8D8G8U8"/>
<feature type="compositionally biased region" description="Basic and acidic residues" evidence="1">
    <location>
        <begin position="43"/>
        <end position="52"/>
    </location>
</feature>
<feature type="region of interest" description="Disordered" evidence="1">
    <location>
        <begin position="41"/>
        <end position="61"/>
    </location>
</feature>
<name>A0A8D8G8U8_CULPI</name>
<sequence length="114" mass="13344">MGMRERVCEKRVERRRAYGFPFWCSNTPRRRRRPCNSTAAAVAHKEGLDGHRSSSRRITRHTSTRIRLRPCRTLSDEIYWRKATLSEEVGAERNHEPHTKNPNRKTRAGPATMS</sequence>
<feature type="region of interest" description="Disordered" evidence="1">
    <location>
        <begin position="86"/>
        <end position="114"/>
    </location>
</feature>